<dbReference type="InterPro" id="IPR029000">
    <property type="entry name" value="Cyclophilin-like_dom_sf"/>
</dbReference>
<evidence type="ECO:0000313" key="4">
    <source>
        <dbReference type="Proteomes" id="UP000036987"/>
    </source>
</evidence>
<protein>
    <submittedName>
        <fullName evidence="3">Peptidyl-prolyl cis-trans isomerase, cyclophilin-type</fullName>
    </submittedName>
</protein>
<dbReference type="SUPFAM" id="SSF50891">
    <property type="entry name" value="Cyclophilin-like"/>
    <property type="match status" value="1"/>
</dbReference>
<gene>
    <name evidence="3" type="ORF">ZOSMA_56G00050</name>
</gene>
<proteinExistence type="predicted"/>
<evidence type="ECO:0000259" key="2">
    <source>
        <dbReference type="PROSITE" id="PS50072"/>
    </source>
</evidence>
<keyword evidence="4" id="KW-1185">Reference proteome</keyword>
<dbReference type="InterPro" id="IPR023222">
    <property type="entry name" value="PsbQ-like_dom_sf"/>
</dbReference>
<dbReference type="AlphaFoldDB" id="A0A0K9NVJ0"/>
<dbReference type="Gene3D" id="1.20.120.290">
    <property type="entry name" value="Oxygen-evolving enhancer protein 3 (PsbQ), four-helix up-down bundle"/>
    <property type="match status" value="1"/>
</dbReference>
<keyword evidence="1" id="KW-0793">Thylakoid</keyword>
<dbReference type="Pfam" id="PF00160">
    <property type="entry name" value="Pro_isomerase"/>
    <property type="match status" value="1"/>
</dbReference>
<dbReference type="EMBL" id="LFYR01001565">
    <property type="protein sequence ID" value="KMZ60774.1"/>
    <property type="molecule type" value="Genomic_DNA"/>
</dbReference>
<dbReference type="InterPro" id="IPR002130">
    <property type="entry name" value="Cyclophilin-type_PPIase_dom"/>
</dbReference>
<keyword evidence="3" id="KW-0413">Isomerase</keyword>
<dbReference type="PROSITE" id="PS50072">
    <property type="entry name" value="CSA_PPIASE_2"/>
    <property type="match status" value="1"/>
</dbReference>
<accession>A0A0K9NVJ0</accession>
<dbReference type="OMA" id="CCDGGIR"/>
<dbReference type="OrthoDB" id="1735926at2759"/>
<dbReference type="PANTHER" id="PTHR47318:SF1">
    <property type="entry name" value="PEPTIDYL-PROLYL CIS-TRANS ISOMERASE CYP37, CHLOROPLASTIC"/>
    <property type="match status" value="1"/>
</dbReference>
<dbReference type="GO" id="GO:0003755">
    <property type="term" value="F:peptidyl-prolyl cis-trans isomerase activity"/>
    <property type="evidence" value="ECO:0007669"/>
    <property type="project" value="InterPro"/>
</dbReference>
<name>A0A0K9NVJ0_ZOSMR</name>
<dbReference type="Proteomes" id="UP000036987">
    <property type="component" value="Unassembled WGS sequence"/>
</dbReference>
<dbReference type="Pfam" id="PF21329">
    <property type="entry name" value="CYP38_PsbQ-like"/>
    <property type="match status" value="1"/>
</dbReference>
<comment type="caution">
    <text evidence="3">The sequence shown here is derived from an EMBL/GenBank/DDBJ whole genome shotgun (WGS) entry which is preliminary data.</text>
</comment>
<reference evidence="4" key="1">
    <citation type="journal article" date="2016" name="Nature">
        <title>The genome of the seagrass Zostera marina reveals angiosperm adaptation to the sea.</title>
        <authorList>
            <person name="Olsen J.L."/>
            <person name="Rouze P."/>
            <person name="Verhelst B."/>
            <person name="Lin Y.-C."/>
            <person name="Bayer T."/>
            <person name="Collen J."/>
            <person name="Dattolo E."/>
            <person name="De Paoli E."/>
            <person name="Dittami S."/>
            <person name="Maumus F."/>
            <person name="Michel G."/>
            <person name="Kersting A."/>
            <person name="Lauritano C."/>
            <person name="Lohaus R."/>
            <person name="Toepel M."/>
            <person name="Tonon T."/>
            <person name="Vanneste K."/>
            <person name="Amirebrahimi M."/>
            <person name="Brakel J."/>
            <person name="Bostroem C."/>
            <person name="Chovatia M."/>
            <person name="Grimwood J."/>
            <person name="Jenkins J.W."/>
            <person name="Jueterbock A."/>
            <person name="Mraz A."/>
            <person name="Stam W.T."/>
            <person name="Tice H."/>
            <person name="Bornberg-Bauer E."/>
            <person name="Green P.J."/>
            <person name="Pearson G.A."/>
            <person name="Procaccini G."/>
            <person name="Duarte C.M."/>
            <person name="Schmutz J."/>
            <person name="Reusch T.B.H."/>
            <person name="Van de Peer Y."/>
        </authorList>
    </citation>
    <scope>NUCLEOTIDE SEQUENCE [LARGE SCALE GENOMIC DNA]</scope>
    <source>
        <strain evidence="4">cv. Finnish</strain>
    </source>
</reference>
<dbReference type="PANTHER" id="PTHR47318">
    <property type="entry name" value="PEPTIDYL-PROLYL CIS-TRANS ISOMERASE CYP37, CHLOROPLASTIC"/>
    <property type="match status" value="1"/>
</dbReference>
<organism evidence="3 4">
    <name type="scientific">Zostera marina</name>
    <name type="common">Eelgrass</name>
    <dbReference type="NCBI Taxonomy" id="29655"/>
    <lineage>
        <taxon>Eukaryota</taxon>
        <taxon>Viridiplantae</taxon>
        <taxon>Streptophyta</taxon>
        <taxon>Embryophyta</taxon>
        <taxon>Tracheophyta</taxon>
        <taxon>Spermatophyta</taxon>
        <taxon>Magnoliopsida</taxon>
        <taxon>Liliopsida</taxon>
        <taxon>Zosteraceae</taxon>
        <taxon>Zostera</taxon>
    </lineage>
</organism>
<evidence type="ECO:0000256" key="1">
    <source>
        <dbReference type="ARBA" id="ARBA00023078"/>
    </source>
</evidence>
<feature type="domain" description="PPIase cyclophilin-type" evidence="2">
    <location>
        <begin position="274"/>
        <end position="444"/>
    </location>
</feature>
<sequence>MSMSSVHAFFKYTTTYSYGYPRRGQRIVTANPRYSWKCESHRRLPAPLQSNFSESVLMLQSVKKIKSECFVLLILLRKKGTSLFLLLLHLMVVVSSSYLVPFANAVLYSPDTKVPRTGELALRRAIPANPKMKAAQDSLEDISYLLRIPQRKPYATMEADVKKALKMAVEEKDSFVGNLKDREDVSKLYTSFVDTNKKLIQYIKEKDADRVSVGLSNALDTLAELEILQAPGLSFLLPTQYKEYPRFTGRGVVELTIEKSGGSTFFPASGGEAKNVAKLKVVVDGYSAPLTAGNFVKLVIDGAYDGIGVKCTDQAVVSDNENKDTGYSVPIEVMPSGEFEPLYKTTLSIQDGELPVLPLSVYGALAMAHNPVSEEYSSPSQFFFYLYDKRNAGLGGLSFDEGQFSVFGYVIGGKDVLSQIKSGDVIQSAKIVEGLDHLIIPTTN</sequence>
<dbReference type="InterPro" id="IPR048563">
    <property type="entry name" value="CYP38_PsbQ-like"/>
</dbReference>
<evidence type="ECO:0000313" key="3">
    <source>
        <dbReference type="EMBL" id="KMZ60774.1"/>
    </source>
</evidence>
<dbReference type="Gene3D" id="2.40.100.10">
    <property type="entry name" value="Cyclophilin-like"/>
    <property type="match status" value="1"/>
</dbReference>
<dbReference type="InterPro" id="IPR044259">
    <property type="entry name" value="CYP37-like"/>
</dbReference>
<dbReference type="GO" id="GO:0009507">
    <property type="term" value="C:chloroplast"/>
    <property type="evidence" value="ECO:0000318"/>
    <property type="project" value="GO_Central"/>
</dbReference>
<dbReference type="STRING" id="29655.A0A0K9NVJ0"/>